<feature type="coiled-coil region" evidence="1">
    <location>
        <begin position="91"/>
        <end position="146"/>
    </location>
</feature>
<organism evidence="2">
    <name type="scientific">viral metagenome</name>
    <dbReference type="NCBI Taxonomy" id="1070528"/>
    <lineage>
        <taxon>unclassified sequences</taxon>
        <taxon>metagenomes</taxon>
        <taxon>organismal metagenomes</taxon>
    </lineage>
</organism>
<dbReference type="AlphaFoldDB" id="A0A6C0BWJ8"/>
<evidence type="ECO:0000256" key="1">
    <source>
        <dbReference type="SAM" id="Coils"/>
    </source>
</evidence>
<name>A0A6C0BWJ8_9ZZZZ</name>
<sequence length="152" mass="17865">MTSTQLIPIQVIQYEPVFNTDTNQYADKSPWKKHQRNRQTHTCPCKAGTTFACTRSFDSHVKSGCHKDWILKYNAKQEIVAAMEKTYQIKLRQLEQQNVRVIAEREQWKTQANEAQRLAEELEQSNIRLAREKETAEEELRAFKNRLKGLID</sequence>
<keyword evidence="1" id="KW-0175">Coiled coil</keyword>
<proteinExistence type="predicted"/>
<dbReference type="EMBL" id="MN739271">
    <property type="protein sequence ID" value="QHS96442.1"/>
    <property type="molecule type" value="Genomic_DNA"/>
</dbReference>
<reference evidence="2" key="1">
    <citation type="journal article" date="2020" name="Nature">
        <title>Giant virus diversity and host interactions through global metagenomics.</title>
        <authorList>
            <person name="Schulz F."/>
            <person name="Roux S."/>
            <person name="Paez-Espino D."/>
            <person name="Jungbluth S."/>
            <person name="Walsh D.A."/>
            <person name="Denef V.J."/>
            <person name="McMahon K.D."/>
            <person name="Konstantinidis K.T."/>
            <person name="Eloe-Fadrosh E.A."/>
            <person name="Kyrpides N.C."/>
            <person name="Woyke T."/>
        </authorList>
    </citation>
    <scope>NUCLEOTIDE SEQUENCE</scope>
    <source>
        <strain evidence="2">GVMAG-M-3300020166-18</strain>
    </source>
</reference>
<accession>A0A6C0BWJ8</accession>
<evidence type="ECO:0000313" key="2">
    <source>
        <dbReference type="EMBL" id="QHS96442.1"/>
    </source>
</evidence>
<protein>
    <submittedName>
        <fullName evidence="2">Uncharacterized protein</fullName>
    </submittedName>
</protein>